<dbReference type="EMBL" id="JAINUF010000006">
    <property type="protein sequence ID" value="KAJ8355789.1"/>
    <property type="molecule type" value="Genomic_DNA"/>
</dbReference>
<name>A0A9Q1FCP6_SYNKA</name>
<organism evidence="1 2">
    <name type="scientific">Synaphobranchus kaupii</name>
    <name type="common">Kaup's arrowtooth eel</name>
    <dbReference type="NCBI Taxonomy" id="118154"/>
    <lineage>
        <taxon>Eukaryota</taxon>
        <taxon>Metazoa</taxon>
        <taxon>Chordata</taxon>
        <taxon>Craniata</taxon>
        <taxon>Vertebrata</taxon>
        <taxon>Euteleostomi</taxon>
        <taxon>Actinopterygii</taxon>
        <taxon>Neopterygii</taxon>
        <taxon>Teleostei</taxon>
        <taxon>Anguilliformes</taxon>
        <taxon>Synaphobranchidae</taxon>
        <taxon>Synaphobranchus</taxon>
    </lineage>
</organism>
<dbReference type="Proteomes" id="UP001152622">
    <property type="component" value="Chromosome 6"/>
</dbReference>
<dbReference type="AlphaFoldDB" id="A0A9Q1FCP6"/>
<gene>
    <name evidence="1" type="ORF">SKAU_G00185830</name>
</gene>
<proteinExistence type="predicted"/>
<comment type="caution">
    <text evidence="1">The sequence shown here is derived from an EMBL/GenBank/DDBJ whole genome shotgun (WGS) entry which is preliminary data.</text>
</comment>
<protein>
    <submittedName>
        <fullName evidence="1">Uncharacterized protein</fullName>
    </submittedName>
</protein>
<sequence>MSFASVAKMKNCDEHCVWRGDTTDTDSKPNWWSAVNLRRLQNLALGFRGEGEKHTWNPLRVKHHPDNLCVACSPWRIHRSLTKHSHLQALWERWHRSVSINMVLLCNTQKTMERYEASNYNPDTP</sequence>
<evidence type="ECO:0000313" key="2">
    <source>
        <dbReference type="Proteomes" id="UP001152622"/>
    </source>
</evidence>
<accession>A0A9Q1FCP6</accession>
<keyword evidence="2" id="KW-1185">Reference proteome</keyword>
<evidence type="ECO:0000313" key="1">
    <source>
        <dbReference type="EMBL" id="KAJ8355789.1"/>
    </source>
</evidence>
<reference evidence="1" key="1">
    <citation type="journal article" date="2023" name="Science">
        <title>Genome structures resolve the early diversification of teleost fishes.</title>
        <authorList>
            <person name="Parey E."/>
            <person name="Louis A."/>
            <person name="Montfort J."/>
            <person name="Bouchez O."/>
            <person name="Roques C."/>
            <person name="Iampietro C."/>
            <person name="Lluch J."/>
            <person name="Castinel A."/>
            <person name="Donnadieu C."/>
            <person name="Desvignes T."/>
            <person name="Floi Bucao C."/>
            <person name="Jouanno E."/>
            <person name="Wen M."/>
            <person name="Mejri S."/>
            <person name="Dirks R."/>
            <person name="Jansen H."/>
            <person name="Henkel C."/>
            <person name="Chen W.J."/>
            <person name="Zahm M."/>
            <person name="Cabau C."/>
            <person name="Klopp C."/>
            <person name="Thompson A.W."/>
            <person name="Robinson-Rechavi M."/>
            <person name="Braasch I."/>
            <person name="Lecointre G."/>
            <person name="Bobe J."/>
            <person name="Postlethwait J.H."/>
            <person name="Berthelot C."/>
            <person name="Roest Crollius H."/>
            <person name="Guiguen Y."/>
        </authorList>
    </citation>
    <scope>NUCLEOTIDE SEQUENCE</scope>
    <source>
        <strain evidence="1">WJC10195</strain>
    </source>
</reference>